<accession>A0A7S8HBK4</accession>
<evidence type="ECO:0000313" key="5">
    <source>
        <dbReference type="Proteomes" id="UP000593594"/>
    </source>
</evidence>
<feature type="transmembrane region" description="Helical" evidence="2">
    <location>
        <begin position="37"/>
        <end position="59"/>
    </location>
</feature>
<dbReference type="PANTHER" id="PTHR30336:SF4">
    <property type="entry name" value="ENVELOPE BIOGENESIS FACTOR ELYC"/>
    <property type="match status" value="1"/>
</dbReference>
<dbReference type="RefSeq" id="WP_213163530.1">
    <property type="nucleotide sequence ID" value="NZ_CP058214.1"/>
</dbReference>
<protein>
    <submittedName>
        <fullName evidence="4">YdcF family protein</fullName>
    </submittedName>
</protein>
<dbReference type="Proteomes" id="UP000593594">
    <property type="component" value="Chromosome"/>
</dbReference>
<keyword evidence="5" id="KW-1185">Reference proteome</keyword>
<keyword evidence="2" id="KW-1133">Transmembrane helix</keyword>
<evidence type="ECO:0000256" key="2">
    <source>
        <dbReference type="SAM" id="Phobius"/>
    </source>
</evidence>
<organism evidence="4 5">
    <name type="scientific">Kaustia mangrovi</name>
    <dbReference type="NCBI Taxonomy" id="2593653"/>
    <lineage>
        <taxon>Bacteria</taxon>
        <taxon>Pseudomonadati</taxon>
        <taxon>Pseudomonadota</taxon>
        <taxon>Alphaproteobacteria</taxon>
        <taxon>Hyphomicrobiales</taxon>
        <taxon>Parvibaculaceae</taxon>
        <taxon>Kaustia</taxon>
    </lineage>
</organism>
<gene>
    <name evidence="4" type="ORF">HW532_06030</name>
</gene>
<dbReference type="InterPro" id="IPR051599">
    <property type="entry name" value="Cell_Envelope_Assoc"/>
</dbReference>
<reference evidence="4 5" key="1">
    <citation type="submission" date="2020-06" db="EMBL/GenBank/DDBJ databases">
        <title>Genome sequence of 2 isolates from Red Sea Mangroves.</title>
        <authorList>
            <person name="Sefrji F."/>
            <person name="Michoud G."/>
            <person name="Merlino G."/>
            <person name="Daffonchio D."/>
        </authorList>
    </citation>
    <scope>NUCLEOTIDE SEQUENCE [LARGE SCALE GENOMIC DNA]</scope>
    <source>
        <strain evidence="4 5">R1DC25</strain>
    </source>
</reference>
<dbReference type="EMBL" id="CP058214">
    <property type="protein sequence ID" value="QPC42298.1"/>
    <property type="molecule type" value="Genomic_DNA"/>
</dbReference>
<dbReference type="KEGG" id="kmn:HW532_06030"/>
<dbReference type="GO" id="GO:0043164">
    <property type="term" value="P:Gram-negative-bacterium-type cell wall biogenesis"/>
    <property type="evidence" value="ECO:0007669"/>
    <property type="project" value="TreeGrafter"/>
</dbReference>
<dbReference type="AlphaFoldDB" id="A0A7S8HBK4"/>
<dbReference type="GO" id="GO:0005886">
    <property type="term" value="C:plasma membrane"/>
    <property type="evidence" value="ECO:0007669"/>
    <property type="project" value="TreeGrafter"/>
</dbReference>
<dbReference type="GO" id="GO:0000270">
    <property type="term" value="P:peptidoglycan metabolic process"/>
    <property type="evidence" value="ECO:0007669"/>
    <property type="project" value="TreeGrafter"/>
</dbReference>
<sequence length="239" mass="26222">MNRQTPTRSDRTSEAGSPDDAMASGPQRPRRRRRRQLLIGLIVASALAVALLVGFISFVNRVLVAEGAEAPEADGIVVLTGGQSRIEEALQLLERGNARRLLISGVNPRTTVDELRRENGHAEDGSIFDCCVDIGRLALDTEGNAAEAAEWARTHGFKSLIVVTSDYHMPRSMVEFSRQMPEEIEVHFHPIVTISMQRIAAEPQIVRILVMEYGKYLAALARTFVLSPKPLDGQAGSPQ</sequence>
<evidence type="ECO:0000259" key="3">
    <source>
        <dbReference type="Pfam" id="PF02698"/>
    </source>
</evidence>
<dbReference type="PANTHER" id="PTHR30336">
    <property type="entry name" value="INNER MEMBRANE PROTEIN, PROBABLE PERMEASE"/>
    <property type="match status" value="1"/>
</dbReference>
<dbReference type="CDD" id="cd06259">
    <property type="entry name" value="YdcF-like"/>
    <property type="match status" value="1"/>
</dbReference>
<proteinExistence type="predicted"/>
<keyword evidence="2" id="KW-0812">Transmembrane</keyword>
<dbReference type="InterPro" id="IPR003848">
    <property type="entry name" value="DUF218"/>
</dbReference>
<name>A0A7S8HBK4_9HYPH</name>
<feature type="region of interest" description="Disordered" evidence="1">
    <location>
        <begin position="1"/>
        <end position="31"/>
    </location>
</feature>
<keyword evidence="2" id="KW-0472">Membrane</keyword>
<evidence type="ECO:0000313" key="4">
    <source>
        <dbReference type="EMBL" id="QPC42298.1"/>
    </source>
</evidence>
<evidence type="ECO:0000256" key="1">
    <source>
        <dbReference type="SAM" id="MobiDB-lite"/>
    </source>
</evidence>
<dbReference type="Pfam" id="PF02698">
    <property type="entry name" value="DUF218"/>
    <property type="match status" value="1"/>
</dbReference>
<feature type="domain" description="DUF218" evidence="3">
    <location>
        <begin position="74"/>
        <end position="193"/>
    </location>
</feature>